<feature type="domain" description="Major facilitator superfamily (MFS) profile" evidence="6">
    <location>
        <begin position="24"/>
        <end position="438"/>
    </location>
</feature>
<feature type="transmembrane region" description="Helical" evidence="5">
    <location>
        <begin position="151"/>
        <end position="174"/>
    </location>
</feature>
<evidence type="ECO:0000256" key="1">
    <source>
        <dbReference type="ARBA" id="ARBA00004651"/>
    </source>
</evidence>
<proteinExistence type="predicted"/>
<dbReference type="RefSeq" id="WP_237335015.1">
    <property type="nucleotide sequence ID" value="NZ_BAABCM010000001.1"/>
</dbReference>
<feature type="transmembrane region" description="Helical" evidence="5">
    <location>
        <begin position="324"/>
        <end position="341"/>
    </location>
</feature>
<dbReference type="PANTHER" id="PTHR23508">
    <property type="entry name" value="CARBOXYLIC ACID TRANSPORTER PROTEIN HOMOLOG"/>
    <property type="match status" value="1"/>
</dbReference>
<evidence type="ECO:0000256" key="2">
    <source>
        <dbReference type="ARBA" id="ARBA00022692"/>
    </source>
</evidence>
<evidence type="ECO:0000313" key="8">
    <source>
        <dbReference type="Proteomes" id="UP001501624"/>
    </source>
</evidence>
<dbReference type="EMBL" id="BAABCM010000001">
    <property type="protein sequence ID" value="GAA3799842.1"/>
    <property type="molecule type" value="Genomic_DNA"/>
</dbReference>
<dbReference type="InterPro" id="IPR020846">
    <property type="entry name" value="MFS_dom"/>
</dbReference>
<dbReference type="Gene3D" id="1.20.1250.20">
    <property type="entry name" value="MFS general substrate transporter like domains"/>
    <property type="match status" value="1"/>
</dbReference>
<evidence type="ECO:0000259" key="6">
    <source>
        <dbReference type="PROSITE" id="PS50850"/>
    </source>
</evidence>
<feature type="transmembrane region" description="Helical" evidence="5">
    <location>
        <begin position="180"/>
        <end position="197"/>
    </location>
</feature>
<dbReference type="Pfam" id="PF07690">
    <property type="entry name" value="MFS_1"/>
    <property type="match status" value="1"/>
</dbReference>
<organism evidence="7 8">
    <name type="scientific">Amycolatopsis tucumanensis</name>
    <dbReference type="NCBI Taxonomy" id="401106"/>
    <lineage>
        <taxon>Bacteria</taxon>
        <taxon>Bacillati</taxon>
        <taxon>Actinomycetota</taxon>
        <taxon>Actinomycetes</taxon>
        <taxon>Pseudonocardiales</taxon>
        <taxon>Pseudonocardiaceae</taxon>
        <taxon>Amycolatopsis</taxon>
    </lineage>
</organism>
<dbReference type="SUPFAM" id="SSF103473">
    <property type="entry name" value="MFS general substrate transporter"/>
    <property type="match status" value="1"/>
</dbReference>
<feature type="transmembrane region" description="Helical" evidence="5">
    <location>
        <begin position="24"/>
        <end position="49"/>
    </location>
</feature>
<feature type="transmembrane region" description="Helical" evidence="5">
    <location>
        <begin position="347"/>
        <end position="371"/>
    </location>
</feature>
<dbReference type="CDD" id="cd17365">
    <property type="entry name" value="MFS_PcaK_like"/>
    <property type="match status" value="1"/>
</dbReference>
<keyword evidence="8" id="KW-1185">Reference proteome</keyword>
<evidence type="ECO:0000256" key="5">
    <source>
        <dbReference type="SAM" id="Phobius"/>
    </source>
</evidence>
<evidence type="ECO:0000256" key="3">
    <source>
        <dbReference type="ARBA" id="ARBA00022989"/>
    </source>
</evidence>
<dbReference type="InterPro" id="IPR011701">
    <property type="entry name" value="MFS"/>
</dbReference>
<dbReference type="PANTHER" id="PTHR23508:SF10">
    <property type="entry name" value="CARBOXYLIC ACID TRANSPORTER PROTEIN HOMOLOG"/>
    <property type="match status" value="1"/>
</dbReference>
<comment type="subcellular location">
    <subcellularLocation>
        <location evidence="1">Cell membrane</location>
        <topology evidence="1">Multi-pass membrane protein</topology>
    </subcellularLocation>
</comment>
<keyword evidence="2 5" id="KW-0812">Transmembrane</keyword>
<sequence>MSTTPTTVGHGAARVTVTRTSPAIMLLCGAALIFEGYDIYVFGVAVPSLLQHPGWTLSPGYAGVIGSAAVFGMLLGALVAGMFTDIIGRRRIYLATVTVFSLGMLLCAVAPTPEVLLVGRLIVGIGGGGFMPTALSMVVEFSPEGRRNLNVSLALVGVGLGGILSALLGIWLVPAWGYRALFWIGVLPLLILLPFALRRLPESVSFLVSKGRIAAAREQIHRFRLPLELTEIPGAQPVTGRERPFAAAGSLFGRRHLRATVVFWIGTALCLLLMFGTNTWLPSLMMKSGYGISSALSFLVFLNLGAVLGSLAGAAVADRVGPKYVVIAGFCSAALALAALSQQPAPALVYLLVVFVGAGGAGTQNLLNSYMATYYPPSNRGSGLGLALAFGRIGGVVGPIYGGLIVASGAGTATGFLAFALAPVVAALVLTFGPRVPGRAAS</sequence>
<name>A0ABP7HMW1_9PSEU</name>
<feature type="transmembrane region" description="Helical" evidence="5">
    <location>
        <begin position="261"/>
        <end position="281"/>
    </location>
</feature>
<feature type="transmembrane region" description="Helical" evidence="5">
    <location>
        <begin position="293"/>
        <end position="317"/>
    </location>
</feature>
<feature type="transmembrane region" description="Helical" evidence="5">
    <location>
        <begin position="117"/>
        <end position="139"/>
    </location>
</feature>
<feature type="transmembrane region" description="Helical" evidence="5">
    <location>
        <begin position="92"/>
        <end position="111"/>
    </location>
</feature>
<gene>
    <name evidence="7" type="ORF">GCM10022380_16470</name>
</gene>
<evidence type="ECO:0000256" key="4">
    <source>
        <dbReference type="ARBA" id="ARBA00023136"/>
    </source>
</evidence>
<dbReference type="Proteomes" id="UP001501624">
    <property type="component" value="Unassembled WGS sequence"/>
</dbReference>
<dbReference type="PROSITE" id="PS50850">
    <property type="entry name" value="MFS"/>
    <property type="match status" value="1"/>
</dbReference>
<dbReference type="InterPro" id="IPR036259">
    <property type="entry name" value="MFS_trans_sf"/>
</dbReference>
<evidence type="ECO:0000313" key="7">
    <source>
        <dbReference type="EMBL" id="GAA3799842.1"/>
    </source>
</evidence>
<protein>
    <submittedName>
        <fullName evidence="7">Aromatic acid/H+ symport family MFS transporter</fullName>
    </submittedName>
</protein>
<reference evidence="8" key="1">
    <citation type="journal article" date="2019" name="Int. J. Syst. Evol. Microbiol.">
        <title>The Global Catalogue of Microorganisms (GCM) 10K type strain sequencing project: providing services to taxonomists for standard genome sequencing and annotation.</title>
        <authorList>
            <consortium name="The Broad Institute Genomics Platform"/>
            <consortium name="The Broad Institute Genome Sequencing Center for Infectious Disease"/>
            <person name="Wu L."/>
            <person name="Ma J."/>
        </authorList>
    </citation>
    <scope>NUCLEOTIDE SEQUENCE [LARGE SCALE GENOMIC DNA]</scope>
    <source>
        <strain evidence="8">JCM 17017</strain>
    </source>
</reference>
<feature type="transmembrane region" description="Helical" evidence="5">
    <location>
        <begin position="413"/>
        <end position="433"/>
    </location>
</feature>
<feature type="transmembrane region" description="Helical" evidence="5">
    <location>
        <begin position="383"/>
        <end position="407"/>
    </location>
</feature>
<comment type="caution">
    <text evidence="7">The sequence shown here is derived from an EMBL/GenBank/DDBJ whole genome shotgun (WGS) entry which is preliminary data.</text>
</comment>
<keyword evidence="4 5" id="KW-0472">Membrane</keyword>
<keyword evidence="3 5" id="KW-1133">Transmembrane helix</keyword>
<feature type="transmembrane region" description="Helical" evidence="5">
    <location>
        <begin position="61"/>
        <end position="80"/>
    </location>
</feature>
<accession>A0ABP7HMW1</accession>